<gene>
    <name evidence="2" type="ORF">Sliba_25420</name>
</gene>
<feature type="compositionally biased region" description="Basic and acidic residues" evidence="1">
    <location>
        <begin position="26"/>
        <end position="40"/>
    </location>
</feature>
<evidence type="ECO:0000256" key="1">
    <source>
        <dbReference type="SAM" id="MobiDB-lite"/>
    </source>
</evidence>
<reference evidence="2 3" key="1">
    <citation type="submission" date="2019-12" db="EMBL/GenBank/DDBJ databases">
        <title>Whole genome shotgun sequence of Streptomyces libani subsp. libani NBRC 13452.</title>
        <authorList>
            <person name="Ichikawa N."/>
            <person name="Kimura A."/>
            <person name="Kitahashi Y."/>
            <person name="Komaki H."/>
            <person name="Tamura T."/>
        </authorList>
    </citation>
    <scope>NUCLEOTIDE SEQUENCE [LARGE SCALE GENOMIC DNA]</scope>
    <source>
        <strain evidence="2 3">NBRC 13452</strain>
    </source>
</reference>
<comment type="caution">
    <text evidence="2">The sequence shown here is derived from an EMBL/GenBank/DDBJ whole genome shotgun (WGS) entry which is preliminary data.</text>
</comment>
<protein>
    <submittedName>
        <fullName evidence="2">Uncharacterized protein</fullName>
    </submittedName>
</protein>
<feature type="region of interest" description="Disordered" evidence="1">
    <location>
        <begin position="61"/>
        <end position="80"/>
    </location>
</feature>
<sequence length="80" mass="9058">MSRIPATVARERAGRWGEPDLSTDIRASEDLGGDDLRGEERREELTAWRRRAETPMCEVHDTRRIPGPLGMAMPEITVRA</sequence>
<dbReference type="EMBL" id="BLIP01000001">
    <property type="protein sequence ID" value="GFE22089.1"/>
    <property type="molecule type" value="Genomic_DNA"/>
</dbReference>
<feature type="compositionally biased region" description="Basic and acidic residues" evidence="1">
    <location>
        <begin position="9"/>
        <end position="18"/>
    </location>
</feature>
<feature type="region of interest" description="Disordered" evidence="1">
    <location>
        <begin position="1"/>
        <end position="40"/>
    </location>
</feature>
<proteinExistence type="predicted"/>
<evidence type="ECO:0000313" key="3">
    <source>
        <dbReference type="Proteomes" id="UP000429552"/>
    </source>
</evidence>
<evidence type="ECO:0000313" key="2">
    <source>
        <dbReference type="EMBL" id="GFE22089.1"/>
    </source>
</evidence>
<accession>A0A640TEH9</accession>
<organism evidence="2 3">
    <name type="scientific">Streptomyces nigrescens</name>
    <dbReference type="NCBI Taxonomy" id="1920"/>
    <lineage>
        <taxon>Bacteria</taxon>
        <taxon>Bacillati</taxon>
        <taxon>Actinomycetota</taxon>
        <taxon>Actinomycetes</taxon>
        <taxon>Kitasatosporales</taxon>
        <taxon>Streptomycetaceae</taxon>
        <taxon>Streptomyces</taxon>
    </lineage>
</organism>
<dbReference type="Proteomes" id="UP000429552">
    <property type="component" value="Unassembled WGS sequence"/>
</dbReference>
<name>A0A640TEH9_STRNI</name>
<dbReference type="AlphaFoldDB" id="A0A640TEH9"/>